<evidence type="ECO:0000313" key="1">
    <source>
        <dbReference type="EMBL" id="KAJ3488115.1"/>
    </source>
</evidence>
<protein>
    <submittedName>
        <fullName evidence="1">Uncharacterized protein</fullName>
    </submittedName>
</protein>
<keyword evidence="2" id="KW-1185">Reference proteome</keyword>
<comment type="caution">
    <text evidence="1">The sequence shown here is derived from an EMBL/GenBank/DDBJ whole genome shotgun (WGS) entry which is preliminary data.</text>
</comment>
<dbReference type="Proteomes" id="UP001148737">
    <property type="component" value="Unassembled WGS sequence"/>
</dbReference>
<dbReference type="EMBL" id="JANAKD010000805">
    <property type="protein sequence ID" value="KAJ3488115.1"/>
    <property type="molecule type" value="Genomic_DNA"/>
</dbReference>
<reference evidence="1" key="1">
    <citation type="submission" date="2022-07" db="EMBL/GenBank/DDBJ databases">
        <title>Genome Sequence of Lecanicillium saksenae.</title>
        <authorList>
            <person name="Buettner E."/>
        </authorList>
    </citation>
    <scope>NUCLEOTIDE SEQUENCE</scope>
    <source>
        <strain evidence="1">VT-O1</strain>
    </source>
</reference>
<proteinExistence type="predicted"/>
<organism evidence="1 2">
    <name type="scientific">Lecanicillium saksenae</name>
    <dbReference type="NCBI Taxonomy" id="468837"/>
    <lineage>
        <taxon>Eukaryota</taxon>
        <taxon>Fungi</taxon>
        <taxon>Dikarya</taxon>
        <taxon>Ascomycota</taxon>
        <taxon>Pezizomycotina</taxon>
        <taxon>Sordariomycetes</taxon>
        <taxon>Hypocreomycetidae</taxon>
        <taxon>Hypocreales</taxon>
        <taxon>Cordycipitaceae</taxon>
        <taxon>Lecanicillium</taxon>
    </lineage>
</organism>
<sequence>METPTSANERTAKHTHTQLQQAHTPEEAHRVAVAGMHGRQPVPWAHKKGGAEAYLFLSSPRTGHSVVHDMRAREKAQTKMQGGGCKITETGTNLFTSARGPTVKLPVNITKDMTMDALTPISAEGESHIKPRSPSASPTSLQDPLGIKPEPIFGSPLVNWKVEETPRFSVNLNSLCTSPSATPRYSHQTPQAPPTPEHEVKKCEPMSPSDNISLTSSPQFFGCQSSSESEDSEPWILSQHELVPDHSSYAHSPSSPASGWEGSAAYQFQGGPTSVGYYNDCSVPFSAATPPAMQANYSPAFETRSNYDSPQCPSSYFVDGPPIHQRPLDGGIPEICTMVDANASQQGYSGMIGTPTSEYSPTMDCLGARDGDINNLPYSKLLWMAFMSSHTKRLSLRQIYEWFEINTNKPNNNKGWQNSIRHNLSMNGAFQKAPFKEDGSESRRATEWILVDSAVKEGIKSTTRYRRNTGRSKASAIDRERMHSSYSGGRRAAMGYSPRGRDRLYRQRFQLHGMPSGPPLMYGSPVTPPPLVGGYPEVEGYMAPPGGLCYSPSQVQDGYNAFNPHDAVNSESYPMFAPGDSTIGNYAMIGGVPDGAPVETHASGVVHPGVAMPFVAPFPPAPAVGEEQNYSPVDYDTIHGMSIKPEGGHE</sequence>
<evidence type="ECO:0000313" key="2">
    <source>
        <dbReference type="Proteomes" id="UP001148737"/>
    </source>
</evidence>
<accession>A0ACC1QTY7</accession>
<name>A0ACC1QTY7_9HYPO</name>
<gene>
    <name evidence="1" type="ORF">NLG97_g6260</name>
</gene>